<name>A0ABT6SPF9_9ACTN</name>
<dbReference type="EMBL" id="JASCIS010000002">
    <property type="protein sequence ID" value="MDI3417499.1"/>
    <property type="molecule type" value="Genomic_DNA"/>
</dbReference>
<accession>A0ABT6SPF9</accession>
<keyword evidence="4" id="KW-1185">Reference proteome</keyword>
<dbReference type="RefSeq" id="WP_282533413.1">
    <property type="nucleotide sequence ID" value="NZ_JASCIS010000002.1"/>
</dbReference>
<dbReference type="Pfam" id="PF00582">
    <property type="entry name" value="Usp"/>
    <property type="match status" value="1"/>
</dbReference>
<comment type="caution">
    <text evidence="3">The sequence shown here is derived from an EMBL/GenBank/DDBJ whole genome shotgun (WGS) entry which is preliminary data.</text>
</comment>
<dbReference type="InterPro" id="IPR006016">
    <property type="entry name" value="UspA"/>
</dbReference>
<dbReference type="Gene3D" id="3.40.50.12370">
    <property type="match status" value="1"/>
</dbReference>
<reference evidence="3 4" key="1">
    <citation type="submission" date="2023-05" db="EMBL/GenBank/DDBJ databases">
        <title>Draft genome sequence of Streptomyces sp. B-S-A12 isolated from a cave soil in Thailand.</title>
        <authorList>
            <person name="Chamroensaksri N."/>
            <person name="Muangham S."/>
        </authorList>
    </citation>
    <scope>NUCLEOTIDE SEQUENCE [LARGE SCALE GENOMIC DNA]</scope>
    <source>
        <strain evidence="3 4">B-S-A12</strain>
    </source>
</reference>
<feature type="region of interest" description="Disordered" evidence="1">
    <location>
        <begin position="184"/>
        <end position="204"/>
    </location>
</feature>
<evidence type="ECO:0000313" key="4">
    <source>
        <dbReference type="Proteomes" id="UP001237105"/>
    </source>
</evidence>
<protein>
    <submittedName>
        <fullName evidence="3">Universal stress protein</fullName>
    </submittedName>
</protein>
<dbReference type="Proteomes" id="UP001237105">
    <property type="component" value="Unassembled WGS sequence"/>
</dbReference>
<dbReference type="SUPFAM" id="SSF52402">
    <property type="entry name" value="Adenine nucleotide alpha hydrolases-like"/>
    <property type="match status" value="1"/>
</dbReference>
<feature type="compositionally biased region" description="Gly residues" evidence="1">
    <location>
        <begin position="192"/>
        <end position="204"/>
    </location>
</feature>
<gene>
    <name evidence="3" type="ORF">QIT00_02795</name>
</gene>
<organism evidence="3 4">
    <name type="scientific">Streptomyces luteolus</name>
    <dbReference type="NCBI Taxonomy" id="3043615"/>
    <lineage>
        <taxon>Bacteria</taxon>
        <taxon>Bacillati</taxon>
        <taxon>Actinomycetota</taxon>
        <taxon>Actinomycetes</taxon>
        <taxon>Kitasatosporales</taxon>
        <taxon>Streptomycetaceae</taxon>
        <taxon>Streptomyces</taxon>
    </lineage>
</organism>
<evidence type="ECO:0000256" key="1">
    <source>
        <dbReference type="SAM" id="MobiDB-lite"/>
    </source>
</evidence>
<feature type="domain" description="UspA" evidence="2">
    <location>
        <begin position="21"/>
        <end position="156"/>
    </location>
</feature>
<evidence type="ECO:0000313" key="3">
    <source>
        <dbReference type="EMBL" id="MDI3417499.1"/>
    </source>
</evidence>
<sequence>MVRESTVEYVDEVAAGGDPGRVVVGVSGSLASLAALRAGAAEARRSGRVLVAVHAWEPPEGEALYLRYPDRVWAALWKTQARICLDRAFDEAFGGNPRGVTARRLVVRDRPGPALCKVAHRESDVLLLGTRPSRRTGAPRGRGGKVARHVRRRAACAWRLVPGPARPKGVRRALRALRADDFRTAPAPTAGRGTGVAGDRFSGG</sequence>
<proteinExistence type="predicted"/>
<evidence type="ECO:0000259" key="2">
    <source>
        <dbReference type="Pfam" id="PF00582"/>
    </source>
</evidence>